<dbReference type="InterPro" id="IPR036770">
    <property type="entry name" value="Ankyrin_rpt-contain_sf"/>
</dbReference>
<proteinExistence type="predicted"/>
<dbReference type="EMBL" id="UZAE01001672">
    <property type="protein sequence ID" value="VDN98907.1"/>
    <property type="molecule type" value="Genomic_DNA"/>
</dbReference>
<dbReference type="STRING" id="102285.A0A0R3T7L1"/>
<dbReference type="PROSITE" id="PS50297">
    <property type="entry name" value="ANK_REP_REGION"/>
    <property type="match status" value="2"/>
</dbReference>
<dbReference type="OrthoDB" id="6283545at2759"/>
<name>A0A0R3T7L1_RODNA</name>
<evidence type="ECO:0000256" key="3">
    <source>
        <dbReference type="PROSITE-ProRule" id="PRU00023"/>
    </source>
</evidence>
<dbReference type="Gene3D" id="1.25.40.20">
    <property type="entry name" value="Ankyrin repeat-containing domain"/>
    <property type="match status" value="1"/>
</dbReference>
<dbReference type="SMART" id="SM00248">
    <property type="entry name" value="ANK"/>
    <property type="match status" value="2"/>
</dbReference>
<dbReference type="PROSITE" id="PS50088">
    <property type="entry name" value="ANK_REPEAT"/>
    <property type="match status" value="2"/>
</dbReference>
<protein>
    <submittedName>
        <fullName evidence="6">ANK_REP_REGION domain-containing protein</fullName>
    </submittedName>
</protein>
<evidence type="ECO:0000256" key="1">
    <source>
        <dbReference type="ARBA" id="ARBA00022737"/>
    </source>
</evidence>
<evidence type="ECO:0000313" key="4">
    <source>
        <dbReference type="EMBL" id="VDN98907.1"/>
    </source>
</evidence>
<gene>
    <name evidence="4" type="ORF">HNAJ_LOCUS3048</name>
</gene>
<organism evidence="6">
    <name type="scientific">Rodentolepis nana</name>
    <name type="common">Dwarf tapeworm</name>
    <name type="synonym">Hymenolepis nana</name>
    <dbReference type="NCBI Taxonomy" id="102285"/>
    <lineage>
        <taxon>Eukaryota</taxon>
        <taxon>Metazoa</taxon>
        <taxon>Spiralia</taxon>
        <taxon>Lophotrochozoa</taxon>
        <taxon>Platyhelminthes</taxon>
        <taxon>Cestoda</taxon>
        <taxon>Eucestoda</taxon>
        <taxon>Cyclophyllidea</taxon>
        <taxon>Hymenolepididae</taxon>
        <taxon>Rodentolepis</taxon>
    </lineage>
</organism>
<feature type="repeat" description="ANK" evidence="3">
    <location>
        <begin position="78"/>
        <end position="110"/>
    </location>
</feature>
<sequence>MPQDFFWPPILPKLHLPLSLKPFPMIFFPENYSIAVLQMGKHFAVTLRFIPSNLTVHINLNMAFSYTYAIGLRFTNTADFTPLIFASYHGNTSLVRTLLEMGADINAVDRNGWTALHWAAQQNRVEVTCILLRNGANRRTKDCLWADSRAPSMQDAAFVSKLWRKDTESVIHGIQFFQYRYCFFKKKKKKNMMMTMTKR</sequence>
<keyword evidence="1" id="KW-0677">Repeat</keyword>
<keyword evidence="2 3" id="KW-0040">ANK repeat</keyword>
<dbReference type="InterPro" id="IPR002110">
    <property type="entry name" value="Ankyrin_rpt"/>
</dbReference>
<evidence type="ECO:0000313" key="6">
    <source>
        <dbReference type="WBParaSite" id="HNAJ_0000304901-mRNA-1"/>
    </source>
</evidence>
<dbReference type="PANTHER" id="PTHR24171">
    <property type="entry name" value="ANKYRIN REPEAT DOMAIN-CONTAINING PROTEIN 39-RELATED"/>
    <property type="match status" value="1"/>
</dbReference>
<dbReference type="Pfam" id="PF12796">
    <property type="entry name" value="Ank_2"/>
    <property type="match status" value="1"/>
</dbReference>
<evidence type="ECO:0000256" key="2">
    <source>
        <dbReference type="ARBA" id="ARBA00023043"/>
    </source>
</evidence>
<feature type="repeat" description="ANK" evidence="3">
    <location>
        <begin position="111"/>
        <end position="143"/>
    </location>
</feature>
<reference evidence="6" key="1">
    <citation type="submission" date="2017-02" db="UniProtKB">
        <authorList>
            <consortium name="WormBaseParasite"/>
        </authorList>
    </citation>
    <scope>IDENTIFICATION</scope>
</reference>
<dbReference type="AlphaFoldDB" id="A0A0R3T7L1"/>
<evidence type="ECO:0000313" key="5">
    <source>
        <dbReference type="Proteomes" id="UP000278807"/>
    </source>
</evidence>
<reference evidence="4 5" key="2">
    <citation type="submission" date="2018-11" db="EMBL/GenBank/DDBJ databases">
        <authorList>
            <consortium name="Pathogen Informatics"/>
        </authorList>
    </citation>
    <scope>NUCLEOTIDE SEQUENCE [LARGE SCALE GENOMIC DNA]</scope>
</reference>
<accession>A0A0R3T7L1</accession>
<dbReference type="WBParaSite" id="HNAJ_0000304901-mRNA-1">
    <property type="protein sequence ID" value="HNAJ_0000304901-mRNA-1"/>
    <property type="gene ID" value="HNAJ_0000304901"/>
</dbReference>
<dbReference type="SUPFAM" id="SSF48403">
    <property type="entry name" value="Ankyrin repeat"/>
    <property type="match status" value="1"/>
</dbReference>
<dbReference type="Proteomes" id="UP000278807">
    <property type="component" value="Unassembled WGS sequence"/>
</dbReference>
<keyword evidence="5" id="KW-1185">Reference proteome</keyword>